<dbReference type="InterPro" id="IPR007034">
    <property type="entry name" value="BMS1_TSR1_C"/>
</dbReference>
<dbReference type="PROSITE" id="PS51714">
    <property type="entry name" value="G_BMS1"/>
    <property type="match status" value="1"/>
</dbReference>
<evidence type="ECO:0000256" key="5">
    <source>
        <dbReference type="SAM" id="MobiDB-lite"/>
    </source>
</evidence>
<accession>A0A0L0NP77</accession>
<dbReference type="GO" id="GO:0034511">
    <property type="term" value="F:U3 snoRNA binding"/>
    <property type="evidence" value="ECO:0007669"/>
    <property type="project" value="TreeGrafter"/>
</dbReference>
<feature type="compositionally biased region" description="Basic residues" evidence="5">
    <location>
        <begin position="1"/>
        <end position="36"/>
    </location>
</feature>
<organism evidence="7 8">
    <name type="scientific">Candidozyma auris</name>
    <name type="common">Yeast</name>
    <name type="synonym">Candida auris</name>
    <dbReference type="NCBI Taxonomy" id="498019"/>
    <lineage>
        <taxon>Eukaryota</taxon>
        <taxon>Fungi</taxon>
        <taxon>Dikarya</taxon>
        <taxon>Ascomycota</taxon>
        <taxon>Saccharomycotina</taxon>
        <taxon>Pichiomycetes</taxon>
        <taxon>Metschnikowiaceae</taxon>
        <taxon>Candidozyma</taxon>
    </lineage>
</organism>
<dbReference type="GO" id="GO:0000479">
    <property type="term" value="P:endonucleolytic cleavage of tricistronic rRNA transcript (SSU-rRNA, 5.8S rRNA, LSU-rRNA)"/>
    <property type="evidence" value="ECO:0007669"/>
    <property type="project" value="TreeGrafter"/>
</dbReference>
<dbReference type="VEuPathDB" id="FungiDB:CJJ07_000536"/>
<dbReference type="GO" id="GO:0000462">
    <property type="term" value="P:maturation of SSU-rRNA from tricistronic rRNA transcript (SSU-rRNA, 5.8S rRNA, LSU-rRNA)"/>
    <property type="evidence" value="ECO:0007669"/>
    <property type="project" value="TreeGrafter"/>
</dbReference>
<dbReference type="VEuPathDB" id="FungiDB:B9J08_000120"/>
<dbReference type="GO" id="GO:0030688">
    <property type="term" value="C:preribosome, small subunit precursor"/>
    <property type="evidence" value="ECO:0007669"/>
    <property type="project" value="TreeGrafter"/>
</dbReference>
<dbReference type="InterPro" id="IPR039761">
    <property type="entry name" value="Bms1/Tsr1"/>
</dbReference>
<sequence length="774" mass="87555">MGRSGHSHRSTLKKDHKPFKSRHASKGQLKNQHKGKVEKGAPGSGKAQKIVSKLERRNQNKQLKENKINETKQIRRLFEGASGAEKIITVIALTPDISPAGIASQLVNSIKASSEDPDVTFTSPSVVSLRLPRFKSNVKFILPDQNNLISILDATKLSDFVVFGLSAEQEVEKEYGEQILRAVIAQGVASVVGVLPNVISAYPKKNLQQDIRQSLHSFFKHFFPTDEKLFALESDSECLNCIRNIAQKFPKSVSWRDTRSYLVADSVSWVPNETHGGFAVVEGTVRGVGFNVNRLVHVPGYGDFQVERIEQIAKHKNAVEEEGQPAFNADANQETLDELNPEEVAMDEYADDYEYEDYGVRMEGKNYFDDGNNETNRRFKVPKGTSEYQSKWLLDDVLEAASDVESADELDGMIDEDANVEDGPQEIGMDEEDDMKSQYGDNQLEMFVELSPEEEEEQLRQYREMEKEDREFPDEIELAPEESAKQKLGHYRGIKSLGNCDWDWDEQDSERPSIYSRLLRINNFKATRNRLQKDAVKDAQVSAGQKIRIYIRAPPNLVENVDVSVTPFAVYMLLPHEHKLAVTNFSFQTWEDFEKPVPSGEQLIVQYGFRRQVINPSFNQASNTSNNVHKSERFAHHGELSIATTIAPPMFHNAPAIFFKANAEGGLELVGQGTFLNCDHTRVVAERVVLTGHPVKIHRRLVTVRYMFFNAEDINWFKAVPLFTKSGRTGFIKESLGTHGYFKCTFDGRLTAQDVVAMALYKRVWPSVSHNWVA</sequence>
<dbReference type="PANTHER" id="PTHR12858">
    <property type="entry name" value="RIBOSOME BIOGENESIS PROTEIN"/>
    <property type="match status" value="1"/>
</dbReference>
<comment type="similarity">
    <text evidence="4">Belongs to the TRAFAC class translation factor GTPase superfamily. Bms1-like GTPase family. TSR1 subfamily.</text>
</comment>
<dbReference type="VEuPathDB" id="FungiDB:CJI97_000125"/>
<comment type="caution">
    <text evidence="7">The sequence shown here is derived from an EMBL/GenBank/DDBJ whole genome shotgun (WGS) entry which is preliminary data.</text>
</comment>
<proteinExistence type="inferred from homology"/>
<dbReference type="AlphaFoldDB" id="A0A0L0NP77"/>
<evidence type="ECO:0000256" key="2">
    <source>
        <dbReference type="ARBA" id="ARBA00022517"/>
    </source>
</evidence>
<dbReference type="VEuPathDB" id="FungiDB:QG37_07769"/>
<evidence type="ECO:0000256" key="3">
    <source>
        <dbReference type="ARBA" id="ARBA00023242"/>
    </source>
</evidence>
<comment type="subcellular location">
    <subcellularLocation>
        <location evidence="1">Nucleus</location>
        <location evidence="1">Nucleolus</location>
    </subcellularLocation>
</comment>
<evidence type="ECO:0000313" key="7">
    <source>
        <dbReference type="EMBL" id="KND95957.1"/>
    </source>
</evidence>
<evidence type="ECO:0000259" key="6">
    <source>
        <dbReference type="PROSITE" id="PS51714"/>
    </source>
</evidence>
<evidence type="ECO:0000256" key="1">
    <source>
        <dbReference type="ARBA" id="ARBA00004604"/>
    </source>
</evidence>
<dbReference type="Pfam" id="PF04950">
    <property type="entry name" value="RIBIOP_C"/>
    <property type="match status" value="1"/>
</dbReference>
<keyword evidence="2" id="KW-0690">Ribosome biogenesis</keyword>
<dbReference type="PANTHER" id="PTHR12858:SF1">
    <property type="entry name" value="PRE-RRNA-PROCESSING PROTEIN TSR1 HOMOLOG"/>
    <property type="match status" value="1"/>
</dbReference>
<dbReference type="GO" id="GO:0005525">
    <property type="term" value="F:GTP binding"/>
    <property type="evidence" value="ECO:0007669"/>
    <property type="project" value="TreeGrafter"/>
</dbReference>
<dbReference type="EMBL" id="LGST01000063">
    <property type="protein sequence ID" value="KND95957.1"/>
    <property type="molecule type" value="Genomic_DNA"/>
</dbReference>
<reference evidence="8" key="1">
    <citation type="journal article" date="2015" name="BMC Genomics">
        <title>Draft genome of a commonly misdiagnosed multidrug resistant pathogen Candida auris.</title>
        <authorList>
            <person name="Chatterjee S."/>
            <person name="Alampalli S.V."/>
            <person name="Nageshan R.K."/>
            <person name="Chettiar S.T."/>
            <person name="Joshi S."/>
            <person name="Tatu U.S."/>
        </authorList>
    </citation>
    <scope>NUCLEOTIDE SEQUENCE [LARGE SCALE GENOMIC DNA]</scope>
    <source>
        <strain evidence="8">6684</strain>
    </source>
</reference>
<dbReference type="InterPro" id="IPR030387">
    <property type="entry name" value="G_Bms1/Tsr1_dom"/>
</dbReference>
<name>A0A0L0NP77_CANAR</name>
<evidence type="ECO:0000313" key="8">
    <source>
        <dbReference type="Proteomes" id="UP000037122"/>
    </source>
</evidence>
<dbReference type="SMART" id="SM01362">
    <property type="entry name" value="DUF663"/>
    <property type="match status" value="1"/>
</dbReference>
<evidence type="ECO:0000256" key="4">
    <source>
        <dbReference type="ARBA" id="ARBA00038288"/>
    </source>
</evidence>
<dbReference type="VEuPathDB" id="FungiDB:CJI96_0001556"/>
<feature type="domain" description="Bms1-type G" evidence="6">
    <location>
        <begin position="84"/>
        <end position="251"/>
    </location>
</feature>
<gene>
    <name evidence="7" type="ORF">QG37_07769</name>
</gene>
<dbReference type="Pfam" id="PF08142">
    <property type="entry name" value="AARP2CN"/>
    <property type="match status" value="1"/>
</dbReference>
<dbReference type="GO" id="GO:0003924">
    <property type="term" value="F:GTPase activity"/>
    <property type="evidence" value="ECO:0007669"/>
    <property type="project" value="TreeGrafter"/>
</dbReference>
<feature type="region of interest" description="Disordered" evidence="5">
    <location>
        <begin position="1"/>
        <end position="50"/>
    </location>
</feature>
<dbReference type="VEuPathDB" id="FungiDB:CJJ09_002094"/>
<protein>
    <recommendedName>
        <fullName evidence="6">Bms1-type G domain-containing protein</fullName>
    </recommendedName>
</protein>
<dbReference type="SMART" id="SM00785">
    <property type="entry name" value="AARP2CN"/>
    <property type="match status" value="1"/>
</dbReference>
<dbReference type="InterPro" id="IPR012948">
    <property type="entry name" value="AARP2CN"/>
</dbReference>
<dbReference type="Proteomes" id="UP000037122">
    <property type="component" value="Unassembled WGS sequence"/>
</dbReference>
<dbReference type="Pfam" id="PF22298">
    <property type="entry name" value="Tsr1_G-like"/>
    <property type="match status" value="1"/>
</dbReference>
<keyword evidence="3" id="KW-0539">Nucleus</keyword>
<dbReference type="GO" id="GO:0005730">
    <property type="term" value="C:nucleolus"/>
    <property type="evidence" value="ECO:0007669"/>
    <property type="project" value="UniProtKB-SubCell"/>
</dbReference>